<keyword evidence="3" id="KW-0732">Signal</keyword>
<feature type="domain" description="Fimbrial-type adhesion" evidence="6">
    <location>
        <begin position="61"/>
        <end position="176"/>
    </location>
</feature>
<keyword evidence="5" id="KW-0812">Transmembrane</keyword>
<evidence type="ECO:0000313" key="8">
    <source>
        <dbReference type="Proteomes" id="UP000255529"/>
    </source>
</evidence>
<dbReference type="Proteomes" id="UP000255529">
    <property type="component" value="Unassembled WGS sequence"/>
</dbReference>
<gene>
    <name evidence="7" type="primary">fimA_2</name>
    <name evidence="7" type="ORF">NCTC11544_00880</name>
</gene>
<dbReference type="InterPro" id="IPR050263">
    <property type="entry name" value="Bact_Fimbrial_Adh_Pro"/>
</dbReference>
<sequence length="388" mass="41577">MRTTSRRWNGGGYHRHEWLYALVITAAALMVPLCVCAMLWLMPSAIAADNWQVEGAHGVLHVRGELTESACRLEMASAYQAVWLGSTATAQLAKAGDRGVPVNVQLHLRDCLRGPAANRDQRTGNLLWSAQQPAVSVSFIAPADADNPELVKVHGASGLALRISDERDGDIRLGSRGGTVGPGRGTERAELPHYAGTHPRTVAARPLCGGGGFPAQLWTKGMGMKARFRQCLPGCGLAALVLLYGQQVQAVTTIKVTVTIVAPPPCVINNNNLIEVNFGNDVMTTRIDGSYKKQQVVYSVECKNAPNNAMKMQIQGTGAGFDSDVLQTNKDDLGVALLRNGNRQPINTWVNFTYPNMPTFEVVPVKQAGATLSGGAFSAGATMKVEYQ</sequence>
<name>A0A379YPA1_9GAMM</name>
<dbReference type="GO" id="GO:0009289">
    <property type="term" value="C:pilus"/>
    <property type="evidence" value="ECO:0007669"/>
    <property type="project" value="UniProtKB-SubCell"/>
</dbReference>
<feature type="domain" description="Fimbrial-type adhesion" evidence="6">
    <location>
        <begin position="255"/>
        <end position="388"/>
    </location>
</feature>
<evidence type="ECO:0000256" key="4">
    <source>
        <dbReference type="ARBA" id="ARBA00023263"/>
    </source>
</evidence>
<dbReference type="InterPro" id="IPR000259">
    <property type="entry name" value="Adhesion_dom_fimbrial"/>
</dbReference>
<evidence type="ECO:0000256" key="2">
    <source>
        <dbReference type="ARBA" id="ARBA00006671"/>
    </source>
</evidence>
<keyword evidence="4" id="KW-0281">Fimbrium</keyword>
<reference evidence="7 8" key="1">
    <citation type="submission" date="2018-06" db="EMBL/GenBank/DDBJ databases">
        <authorList>
            <consortium name="Pathogen Informatics"/>
            <person name="Doyle S."/>
        </authorList>
    </citation>
    <scope>NUCLEOTIDE SEQUENCE [LARGE SCALE GENOMIC DNA]</scope>
    <source>
        <strain evidence="7 8">NCTC11544</strain>
    </source>
</reference>
<dbReference type="Gene3D" id="2.60.40.1090">
    <property type="entry name" value="Fimbrial-type adhesion domain"/>
    <property type="match status" value="2"/>
</dbReference>
<protein>
    <submittedName>
        <fullName evidence="7">Type-1A pilin</fullName>
    </submittedName>
</protein>
<evidence type="ECO:0000313" key="7">
    <source>
        <dbReference type="EMBL" id="SUI48085.1"/>
    </source>
</evidence>
<evidence type="ECO:0000256" key="3">
    <source>
        <dbReference type="ARBA" id="ARBA00022729"/>
    </source>
</evidence>
<evidence type="ECO:0000259" key="6">
    <source>
        <dbReference type="Pfam" id="PF00419"/>
    </source>
</evidence>
<keyword evidence="5" id="KW-0472">Membrane</keyword>
<organism evidence="7 8">
    <name type="scientific">Serratia quinivorans</name>
    <dbReference type="NCBI Taxonomy" id="137545"/>
    <lineage>
        <taxon>Bacteria</taxon>
        <taxon>Pseudomonadati</taxon>
        <taxon>Pseudomonadota</taxon>
        <taxon>Gammaproteobacteria</taxon>
        <taxon>Enterobacterales</taxon>
        <taxon>Yersiniaceae</taxon>
        <taxon>Serratia</taxon>
    </lineage>
</organism>
<proteinExistence type="inferred from homology"/>
<dbReference type="AlphaFoldDB" id="A0A379YPA1"/>
<dbReference type="EMBL" id="UGYN01000002">
    <property type="protein sequence ID" value="SUI48085.1"/>
    <property type="molecule type" value="Genomic_DNA"/>
</dbReference>
<keyword evidence="5" id="KW-1133">Transmembrane helix</keyword>
<dbReference type="InterPro" id="IPR008966">
    <property type="entry name" value="Adhesion_dom_sf"/>
</dbReference>
<comment type="subcellular location">
    <subcellularLocation>
        <location evidence="1">Fimbrium</location>
    </subcellularLocation>
</comment>
<dbReference type="SUPFAM" id="SSF49401">
    <property type="entry name" value="Bacterial adhesins"/>
    <property type="match status" value="2"/>
</dbReference>
<dbReference type="InterPro" id="IPR036937">
    <property type="entry name" value="Adhesion_dom_fimbrial_sf"/>
</dbReference>
<dbReference type="Pfam" id="PF00419">
    <property type="entry name" value="Fimbrial"/>
    <property type="match status" value="2"/>
</dbReference>
<dbReference type="PANTHER" id="PTHR33420">
    <property type="entry name" value="FIMBRIAL SUBUNIT ELFA-RELATED"/>
    <property type="match status" value="1"/>
</dbReference>
<dbReference type="GO" id="GO:0043709">
    <property type="term" value="P:cell adhesion involved in single-species biofilm formation"/>
    <property type="evidence" value="ECO:0007669"/>
    <property type="project" value="TreeGrafter"/>
</dbReference>
<dbReference type="PANTHER" id="PTHR33420:SF3">
    <property type="entry name" value="FIMBRIAL SUBUNIT ELFA"/>
    <property type="match status" value="1"/>
</dbReference>
<feature type="transmembrane region" description="Helical" evidence="5">
    <location>
        <begin position="20"/>
        <end position="42"/>
    </location>
</feature>
<evidence type="ECO:0000256" key="5">
    <source>
        <dbReference type="SAM" id="Phobius"/>
    </source>
</evidence>
<accession>A0A379YPA1</accession>
<comment type="similarity">
    <text evidence="2">Belongs to the fimbrial protein family.</text>
</comment>
<evidence type="ECO:0000256" key="1">
    <source>
        <dbReference type="ARBA" id="ARBA00004561"/>
    </source>
</evidence>